<protein>
    <submittedName>
        <fullName evidence="3">Mannosyltransferase B</fullName>
        <ecNumber evidence="3">2.4.1.-</ecNumber>
    </submittedName>
</protein>
<keyword evidence="3" id="KW-0328">Glycosyltransferase</keyword>
<reference evidence="3 4" key="1">
    <citation type="submission" date="2014-10" db="EMBL/GenBank/DDBJ databases">
        <title>Draft genome of anammox bacterium scalindua brodae, obtained using differential coverage binning of sequence data from two enrichment reactors.</title>
        <authorList>
            <person name="Speth D.R."/>
            <person name="Russ L."/>
            <person name="Kartal B."/>
            <person name="Op den Camp H.J."/>
            <person name="Dutilh B.E."/>
            <person name="Jetten M.S."/>
        </authorList>
    </citation>
    <scope>NUCLEOTIDE SEQUENCE [LARGE SCALE GENOMIC DNA]</scope>
    <source>
        <strain evidence="3">RU1</strain>
    </source>
</reference>
<dbReference type="EC" id="2.4.1.-" evidence="3"/>
<dbReference type="InterPro" id="IPR001296">
    <property type="entry name" value="Glyco_trans_1"/>
</dbReference>
<dbReference type="Proteomes" id="UP000030652">
    <property type="component" value="Unassembled WGS sequence"/>
</dbReference>
<organism evidence="3 4">
    <name type="scientific">Candidatus Scalindua brodae</name>
    <dbReference type="NCBI Taxonomy" id="237368"/>
    <lineage>
        <taxon>Bacteria</taxon>
        <taxon>Pseudomonadati</taxon>
        <taxon>Planctomycetota</taxon>
        <taxon>Candidatus Brocadiia</taxon>
        <taxon>Candidatus Brocadiales</taxon>
        <taxon>Candidatus Scalinduaceae</taxon>
        <taxon>Candidatus Scalindua</taxon>
    </lineage>
</organism>
<keyword evidence="1 3" id="KW-0808">Transferase</keyword>
<evidence type="ECO:0000256" key="1">
    <source>
        <dbReference type="ARBA" id="ARBA00022679"/>
    </source>
</evidence>
<dbReference type="CDD" id="cd03801">
    <property type="entry name" value="GT4_PimA-like"/>
    <property type="match status" value="1"/>
</dbReference>
<dbReference type="Gene3D" id="3.40.50.2000">
    <property type="entry name" value="Glycogen Phosphorylase B"/>
    <property type="match status" value="2"/>
</dbReference>
<dbReference type="EMBL" id="JRYO01000085">
    <property type="protein sequence ID" value="KHE92964.1"/>
    <property type="molecule type" value="Genomic_DNA"/>
</dbReference>
<dbReference type="Pfam" id="PF00534">
    <property type="entry name" value="Glycos_transf_1"/>
    <property type="match status" value="1"/>
</dbReference>
<dbReference type="PANTHER" id="PTHR46401">
    <property type="entry name" value="GLYCOSYLTRANSFERASE WBBK-RELATED"/>
    <property type="match status" value="1"/>
</dbReference>
<accession>A0A0B0EK56</accession>
<dbReference type="eggNOG" id="COG0438">
    <property type="taxonomic scope" value="Bacteria"/>
</dbReference>
<dbReference type="AlphaFoldDB" id="A0A0B0EK56"/>
<dbReference type="GO" id="GO:0009103">
    <property type="term" value="P:lipopolysaccharide biosynthetic process"/>
    <property type="evidence" value="ECO:0007669"/>
    <property type="project" value="TreeGrafter"/>
</dbReference>
<gene>
    <name evidence="3" type="primary">mtfB_2</name>
    <name evidence="3" type="ORF">SCABRO_01353</name>
</gene>
<name>A0A0B0EK56_9BACT</name>
<evidence type="ECO:0000313" key="4">
    <source>
        <dbReference type="Proteomes" id="UP000030652"/>
    </source>
</evidence>
<dbReference type="GO" id="GO:0016757">
    <property type="term" value="F:glycosyltransferase activity"/>
    <property type="evidence" value="ECO:0007669"/>
    <property type="project" value="UniProtKB-KW"/>
</dbReference>
<feature type="domain" description="Glycosyl transferase family 1" evidence="2">
    <location>
        <begin position="236"/>
        <end position="395"/>
    </location>
</feature>
<proteinExistence type="predicted"/>
<comment type="caution">
    <text evidence="3">The sequence shown here is derived from an EMBL/GenBank/DDBJ whole genome shotgun (WGS) entry which is preliminary data.</text>
</comment>
<evidence type="ECO:0000313" key="3">
    <source>
        <dbReference type="EMBL" id="KHE92964.1"/>
    </source>
</evidence>
<dbReference type="SUPFAM" id="SSF53756">
    <property type="entry name" value="UDP-Glycosyltransferase/glycogen phosphorylase"/>
    <property type="match status" value="1"/>
</dbReference>
<sequence length="426" mass="49508">MDKPKIINIMPHGYAYDFSPDKKPDIWWKKADGRWLGFSTREWPDLCGEAVLKETDRYEWEVWQPDYRAERIYSKTLDTGVIHRLFPAKLKVYRPGIKSKTGFFSEAMILGLKKLKDTPIILTLFSTYAFRTPFFIEILKIFGPSKTFPIFFRGGGQFKAPLSEMFSLHRPLTYFDLIVEHLRLKKLIEYVDVISEQSEKAIKEVKKIYDGRVETLTRGCYFDFWTPLPSQETRMKVRQKLNVQENRTVFLAASFFVPVKQLDKLIKVFQKLSNRDNFFLIIVGQGTESYTNYIRSLARELIIQNKVIFHPFVTGKGLRDLYWASDIFVSVSTGEGGPTSVMKAMACGLPVLSTPVGETSDRMKKHGVGKFVPVKDYDEWEKAISEILDKRIPKILDLRIARGAYDWTNVAGKFINLYHDLCRKYY</sequence>
<dbReference type="PANTHER" id="PTHR46401:SF2">
    <property type="entry name" value="GLYCOSYLTRANSFERASE WBBK-RELATED"/>
    <property type="match status" value="1"/>
</dbReference>
<evidence type="ECO:0000259" key="2">
    <source>
        <dbReference type="Pfam" id="PF00534"/>
    </source>
</evidence>